<comment type="similarity">
    <text evidence="2 10">Belongs to the glycosyl hydrolase 38 family.</text>
</comment>
<dbReference type="InterPro" id="IPR048534">
    <property type="entry name" value="Man2a1-like_dom"/>
</dbReference>
<keyword evidence="6 10" id="KW-0862">Zinc</keyword>
<dbReference type="InterPro" id="IPR000602">
    <property type="entry name" value="Glyco_hydro_38_N"/>
</dbReference>
<dbReference type="InterPro" id="IPR028995">
    <property type="entry name" value="Glyco_hydro_57/38_cen_sf"/>
</dbReference>
<dbReference type="KEGG" id="goe:100908003"/>
<evidence type="ECO:0000256" key="6">
    <source>
        <dbReference type="ARBA" id="ARBA00022833"/>
    </source>
</evidence>
<keyword evidence="9 10" id="KW-0326">Glycosidase</keyword>
<comment type="catalytic activity">
    <reaction evidence="1">
        <text>Hydrolysis of terminal, non-reducing alpha-D-mannose residues in alpha-D-mannosides.</text>
        <dbReference type="EC" id="3.2.1.24"/>
    </reaction>
</comment>
<dbReference type="RefSeq" id="XP_028968402.1">
    <property type="nucleotide sequence ID" value="XM_029112569.1"/>
</dbReference>
<dbReference type="Gene3D" id="1.20.1270.50">
    <property type="entry name" value="Glycoside hydrolase family 38, central domain"/>
    <property type="match status" value="2"/>
</dbReference>
<evidence type="ECO:0000256" key="10">
    <source>
        <dbReference type="RuleBase" id="RU361199"/>
    </source>
</evidence>
<dbReference type="EC" id="3.2.1.-" evidence="10"/>
<dbReference type="InterPro" id="IPR027291">
    <property type="entry name" value="Glyco_hydro_38_N_sf"/>
</dbReference>
<feature type="domain" description="Glycoside hydrolase family 38 central" evidence="11">
    <location>
        <begin position="348"/>
        <end position="421"/>
    </location>
</feature>
<gene>
    <name evidence="13" type="primary">LOC100908003</name>
</gene>
<proteinExistence type="inferred from homology"/>
<dbReference type="GO" id="GO:0006013">
    <property type="term" value="P:mannose metabolic process"/>
    <property type="evidence" value="ECO:0007669"/>
    <property type="project" value="InterPro"/>
</dbReference>
<dbReference type="InterPro" id="IPR015341">
    <property type="entry name" value="Glyco_hydro_38_cen"/>
</dbReference>
<dbReference type="PANTHER" id="PTHR11607">
    <property type="entry name" value="ALPHA-MANNOSIDASE"/>
    <property type="match status" value="1"/>
</dbReference>
<evidence type="ECO:0000256" key="3">
    <source>
        <dbReference type="ARBA" id="ARBA00012752"/>
    </source>
</evidence>
<feature type="signal peptide" evidence="10">
    <location>
        <begin position="1"/>
        <end position="22"/>
    </location>
</feature>
<evidence type="ECO:0000259" key="11">
    <source>
        <dbReference type="SMART" id="SM00872"/>
    </source>
</evidence>
<dbReference type="SUPFAM" id="SSF74650">
    <property type="entry name" value="Galactose mutarotase-like"/>
    <property type="match status" value="1"/>
</dbReference>
<dbReference type="GO" id="GO:0046872">
    <property type="term" value="F:metal ion binding"/>
    <property type="evidence" value="ECO:0007669"/>
    <property type="project" value="UniProtKB-KW"/>
</dbReference>
<dbReference type="SUPFAM" id="SSF88688">
    <property type="entry name" value="Families 57/38 glycoside transferase middle domain"/>
    <property type="match status" value="1"/>
</dbReference>
<dbReference type="Gene3D" id="2.60.40.1180">
    <property type="entry name" value="Golgi alpha-mannosidase II"/>
    <property type="match status" value="1"/>
</dbReference>
<dbReference type="InterPro" id="IPR037094">
    <property type="entry name" value="Glyco_hydro_38_cen_sf"/>
</dbReference>
<sequence>MLLLSSMLSMIVAGATVNRSLPNNPYEGLKCHYAACHKPKPGQLNIHIISHTHDDVGWVHTVDFYYENNVKFIIDSVIDELQKDEERRFIYVETAFFSRWWDSQTEATRNIVRDLVNTGRLEFISGGWSMSDEATTHYSALIDEMTLGTRWLNDTFGECGRPKAGWQIDPFGHSREQAALFRKMGFDGMFLGRIHYEEKEWREKHRQMEMLWQTDPSQGREGELFLGVLPNVYWPPKGFCFDMYCNDEEVTTLNGRRRAQELMTVAREQARHYKTNNTVFTMGLDFHYQDANKWFRNLDKLVHFMNQIPGVNVFYSTPTCYLKALHDERVTWNIFDEDFFPYADNPHAYWTGYFTSRPNFKFFSREQNGFLQACRQLEVFGRTKDQLAHDTLARALGVIQHHDGMSGTEKQHVVEDYVRMALAGTKICQDQLSEAFQNLLEPDSDRSTVRFSFCPWLNVSACDVSERSNNYFVVAYNPYSRPVRSHARLPVHHAGYQVTLEPKRAVPVQLVPVDDGTLRIPERRSTAQQSLVFPIEIPPMGIRVYKVESVESAVRDSGDSVLLPVDLDDYSIENEVYKLTVDPTSGLVSTILLKHLNIQMPFRQSIWKYYAYQYSMSWSSEKPSGAYAFNPNEDNPVDMALNVSFRIVKGSLVQEIHQIFDSWATQVIRLYKNEERIEFDWTVGPIPFYDEKGSFGKEIVLRFESNLLSDGEFYTDSNGRQDMKRKRNAPYPWRHNMTEPTAGNYFPVVSWIHLQDTKRNLQMTVVPDRPQGGSSLKDGMLELMVHRRLQFDDGFGVEEPLDEIGVDRKGLIAKGKTYVTFDEIPVAQRRMKHLANEQVYRPVLSFLRTTSTDGQHVAQLRNPNFNGLVSTLPESLHVMSVEPLPNRELLVRIEYLHTQGPPVTVDFTKLFTTIRVYAASETVISANQYLKDSAPFRWYAHHPSETKAPLPESPLQRVFRPGDLRTFILTTNY</sequence>
<evidence type="ECO:0000313" key="12">
    <source>
        <dbReference type="Proteomes" id="UP000694867"/>
    </source>
</evidence>
<dbReference type="Pfam" id="PF21260">
    <property type="entry name" value="Laman-like_dom"/>
    <property type="match status" value="1"/>
</dbReference>
<keyword evidence="5 10" id="KW-0378">Hydrolase</keyword>
<evidence type="ECO:0000256" key="1">
    <source>
        <dbReference type="ARBA" id="ARBA00000365"/>
    </source>
</evidence>
<dbReference type="PANTHER" id="PTHR11607:SF3">
    <property type="entry name" value="LYSOSOMAL ALPHA-MANNOSIDASE"/>
    <property type="match status" value="1"/>
</dbReference>
<dbReference type="GeneID" id="100908003"/>
<name>A0AAJ7WIT0_9ACAR</name>
<evidence type="ECO:0000313" key="13">
    <source>
        <dbReference type="RefSeq" id="XP_028968402.1"/>
    </source>
</evidence>
<dbReference type="SUPFAM" id="SSF88713">
    <property type="entry name" value="Glycoside hydrolase/deacetylase"/>
    <property type="match status" value="1"/>
</dbReference>
<evidence type="ECO:0000256" key="2">
    <source>
        <dbReference type="ARBA" id="ARBA00009792"/>
    </source>
</evidence>
<feature type="chain" id="PRO_5042315056" description="Alpha-mannosidase" evidence="10">
    <location>
        <begin position="23"/>
        <end position="973"/>
    </location>
</feature>
<evidence type="ECO:0000256" key="8">
    <source>
        <dbReference type="ARBA" id="ARBA00023180"/>
    </source>
</evidence>
<accession>A0AAJ7WIT0</accession>
<dbReference type="InterPro" id="IPR050843">
    <property type="entry name" value="Glycosyl_Hydrlase_38"/>
</dbReference>
<keyword evidence="4 10" id="KW-0479">Metal-binding</keyword>
<dbReference type="InterPro" id="IPR013780">
    <property type="entry name" value="Glyco_hydro_b"/>
</dbReference>
<dbReference type="GO" id="GO:0004559">
    <property type="term" value="F:alpha-mannosidase activity"/>
    <property type="evidence" value="ECO:0007669"/>
    <property type="project" value="UniProtKB-EC"/>
</dbReference>
<evidence type="ECO:0000256" key="9">
    <source>
        <dbReference type="ARBA" id="ARBA00023295"/>
    </source>
</evidence>
<dbReference type="Gene3D" id="2.70.98.30">
    <property type="entry name" value="Golgi alpha-mannosidase II, domain 4"/>
    <property type="match status" value="1"/>
</dbReference>
<keyword evidence="8" id="KW-0325">Glycoprotein</keyword>
<comment type="cofactor">
    <cofactor evidence="10">
        <name>Zn(2+)</name>
        <dbReference type="ChEBI" id="CHEBI:29105"/>
    </cofactor>
    <text evidence="10">Binds 1 zinc ion per subunit.</text>
</comment>
<dbReference type="InterPro" id="IPR011013">
    <property type="entry name" value="Gal_mutarotase_sf_dom"/>
</dbReference>
<evidence type="ECO:0000256" key="5">
    <source>
        <dbReference type="ARBA" id="ARBA00022801"/>
    </source>
</evidence>
<evidence type="ECO:0000256" key="7">
    <source>
        <dbReference type="ARBA" id="ARBA00023157"/>
    </source>
</evidence>
<dbReference type="SMART" id="SM00872">
    <property type="entry name" value="Alpha-mann_mid"/>
    <property type="match status" value="1"/>
</dbReference>
<dbReference type="Gene3D" id="3.20.110.10">
    <property type="entry name" value="Glycoside hydrolase 38, N terminal domain"/>
    <property type="match status" value="1"/>
</dbReference>
<dbReference type="CDD" id="cd10810">
    <property type="entry name" value="GH38N_AMII_LAM_like"/>
    <property type="match status" value="1"/>
</dbReference>
<dbReference type="FunFam" id="1.20.1270.50:FF:000002">
    <property type="entry name" value="Alpha-mannosidase"/>
    <property type="match status" value="1"/>
</dbReference>
<dbReference type="GO" id="GO:0030246">
    <property type="term" value="F:carbohydrate binding"/>
    <property type="evidence" value="ECO:0007669"/>
    <property type="project" value="InterPro"/>
</dbReference>
<dbReference type="FunFam" id="3.20.110.10:FF:000001">
    <property type="entry name" value="Alpha-mannosidase"/>
    <property type="match status" value="1"/>
</dbReference>
<dbReference type="GO" id="GO:0005764">
    <property type="term" value="C:lysosome"/>
    <property type="evidence" value="ECO:0007669"/>
    <property type="project" value="TreeGrafter"/>
</dbReference>
<dbReference type="FunFam" id="2.70.98.30:FF:000003">
    <property type="entry name" value="Alpha-mannosidase"/>
    <property type="match status" value="1"/>
</dbReference>
<keyword evidence="12" id="KW-1185">Reference proteome</keyword>
<dbReference type="Pfam" id="PF09261">
    <property type="entry name" value="Alpha-mann_mid"/>
    <property type="match status" value="1"/>
</dbReference>
<dbReference type="InterPro" id="IPR011682">
    <property type="entry name" value="Glyco_hydro_38_C"/>
</dbReference>
<dbReference type="Proteomes" id="UP000694867">
    <property type="component" value="Unplaced"/>
</dbReference>
<organism evidence="12 13">
    <name type="scientific">Galendromus occidentalis</name>
    <name type="common">western predatory mite</name>
    <dbReference type="NCBI Taxonomy" id="34638"/>
    <lineage>
        <taxon>Eukaryota</taxon>
        <taxon>Metazoa</taxon>
        <taxon>Ecdysozoa</taxon>
        <taxon>Arthropoda</taxon>
        <taxon>Chelicerata</taxon>
        <taxon>Arachnida</taxon>
        <taxon>Acari</taxon>
        <taxon>Parasitiformes</taxon>
        <taxon>Mesostigmata</taxon>
        <taxon>Gamasina</taxon>
        <taxon>Phytoseioidea</taxon>
        <taxon>Phytoseiidae</taxon>
        <taxon>Typhlodrominae</taxon>
        <taxon>Galendromus</taxon>
    </lineage>
</organism>
<reference evidence="13" key="1">
    <citation type="submission" date="2025-08" db="UniProtKB">
        <authorList>
            <consortium name="RefSeq"/>
        </authorList>
    </citation>
    <scope>IDENTIFICATION</scope>
</reference>
<keyword evidence="10" id="KW-0732">Signal</keyword>
<keyword evidence="7" id="KW-1015">Disulfide bond</keyword>
<dbReference type="Pfam" id="PF01074">
    <property type="entry name" value="Glyco_hydro_38N"/>
    <property type="match status" value="1"/>
</dbReference>
<dbReference type="InterPro" id="IPR011330">
    <property type="entry name" value="Glyco_hydro/deAcase_b/a-brl"/>
</dbReference>
<dbReference type="AlphaFoldDB" id="A0AAJ7WIT0"/>
<dbReference type="FunFam" id="1.20.1270.50:FF:000003">
    <property type="entry name" value="Alpha-mannosidase"/>
    <property type="match status" value="1"/>
</dbReference>
<dbReference type="Gene3D" id="2.60.40.1360">
    <property type="match status" value="1"/>
</dbReference>
<dbReference type="Pfam" id="PF07748">
    <property type="entry name" value="Glyco_hydro_38C"/>
    <property type="match status" value="1"/>
</dbReference>
<protein>
    <recommendedName>
        <fullName evidence="3 10">Alpha-mannosidase</fullName>
        <ecNumber evidence="10">3.2.1.-</ecNumber>
    </recommendedName>
</protein>
<evidence type="ECO:0000256" key="4">
    <source>
        <dbReference type="ARBA" id="ARBA00022723"/>
    </source>
</evidence>